<dbReference type="SMART" id="SM00088">
    <property type="entry name" value="PINT"/>
    <property type="match status" value="1"/>
</dbReference>
<accession>A0ABR2K4W1</accession>
<dbReference type="InterPro" id="IPR000717">
    <property type="entry name" value="PCI_dom"/>
</dbReference>
<dbReference type="InterPro" id="IPR035298">
    <property type="entry name" value="PSMD13"/>
</dbReference>
<evidence type="ECO:0000313" key="3">
    <source>
        <dbReference type="EMBL" id="KAK8886151.1"/>
    </source>
</evidence>
<evidence type="ECO:0000313" key="4">
    <source>
        <dbReference type="Proteomes" id="UP001470230"/>
    </source>
</evidence>
<dbReference type="EMBL" id="JAPFFF010000007">
    <property type="protein sequence ID" value="KAK8886151.1"/>
    <property type="molecule type" value="Genomic_DNA"/>
</dbReference>
<gene>
    <name evidence="3" type="ORF">M9Y10_041611</name>
</gene>
<dbReference type="InterPro" id="IPR054179">
    <property type="entry name" value="PSD13_N"/>
</dbReference>
<name>A0ABR2K4W1_9EUKA</name>
<evidence type="ECO:0000256" key="1">
    <source>
        <dbReference type="ARBA" id="ARBA00022942"/>
    </source>
</evidence>
<keyword evidence="1 3" id="KW-0647">Proteasome</keyword>
<keyword evidence="4" id="KW-1185">Reference proteome</keyword>
<dbReference type="Proteomes" id="UP001470230">
    <property type="component" value="Unassembled WGS sequence"/>
</dbReference>
<feature type="domain" description="PCI" evidence="2">
    <location>
        <begin position="257"/>
        <end position="350"/>
    </location>
</feature>
<dbReference type="Pfam" id="PF01399">
    <property type="entry name" value="PCI"/>
    <property type="match status" value="1"/>
</dbReference>
<reference evidence="3 4" key="1">
    <citation type="submission" date="2024-04" db="EMBL/GenBank/DDBJ databases">
        <title>Tritrichomonas musculus Genome.</title>
        <authorList>
            <person name="Alves-Ferreira E."/>
            <person name="Grigg M."/>
            <person name="Lorenzi H."/>
            <person name="Galac M."/>
        </authorList>
    </citation>
    <scope>NUCLEOTIDE SEQUENCE [LARGE SCALE GENOMIC DNA]</scope>
    <source>
        <strain evidence="3 4">EAF2021</strain>
    </source>
</reference>
<dbReference type="PANTHER" id="PTHR10539:SF0">
    <property type="entry name" value="26S PROTEASOME NON-ATPASE REGULATORY SUBUNIT 13"/>
    <property type="match status" value="1"/>
</dbReference>
<comment type="caution">
    <text evidence="3">The sequence shown here is derived from an EMBL/GenBank/DDBJ whole genome shotgun (WGS) entry which is preliminary data.</text>
</comment>
<sequence length="370" mass="42876">MEQALQEIIAINPPFFEEPIKQIKHLYETKHWFQLGLNVIDLLNQPGIIGEKIEFYKKFITYFIGSLDPLHQVQIIHLVSQDFSSPKAAIDFIEESLKAFKESSDAKSWLELQVVAQYIINGDFETAFNLLCKVEKNVTEFSPMMVRTLLYRVQASLDKARNDNDSFYEHGLLYLSTIKKYDDVVLAYDLCSAALISRNVCSFGELASHPIIQILKDSENKWIYDLIILLDNGTPEIYEEFNKKFLPIIESKPQFVDYTDTIKFKVTLSILLELIFSKPFESRIFTFDEIYRVCQIPKNQVEIVVLKALSAQIIKGFIDEVDERIVVTWCKPKALGVVRLQHLKDQIDRWIQKVHDQKVLLEIQSQAVTS</sequence>
<dbReference type="GO" id="GO:0000502">
    <property type="term" value="C:proteasome complex"/>
    <property type="evidence" value="ECO:0007669"/>
    <property type="project" value="UniProtKB-KW"/>
</dbReference>
<protein>
    <submittedName>
        <fullName evidence="3">26S proteasome non-ATPase regulatory subunit 13</fullName>
    </submittedName>
</protein>
<dbReference type="PANTHER" id="PTHR10539">
    <property type="entry name" value="26S PROTEASOME NON-ATPASE REGULATORY SUBUNIT 13"/>
    <property type="match status" value="1"/>
</dbReference>
<dbReference type="Pfam" id="PF22037">
    <property type="entry name" value="PSD13_N"/>
    <property type="match status" value="1"/>
</dbReference>
<evidence type="ECO:0000259" key="2">
    <source>
        <dbReference type="SMART" id="SM00088"/>
    </source>
</evidence>
<organism evidence="3 4">
    <name type="scientific">Tritrichomonas musculus</name>
    <dbReference type="NCBI Taxonomy" id="1915356"/>
    <lineage>
        <taxon>Eukaryota</taxon>
        <taxon>Metamonada</taxon>
        <taxon>Parabasalia</taxon>
        <taxon>Tritrichomonadida</taxon>
        <taxon>Tritrichomonadidae</taxon>
        <taxon>Tritrichomonas</taxon>
    </lineage>
</organism>
<proteinExistence type="predicted"/>